<evidence type="ECO:0000256" key="1">
    <source>
        <dbReference type="SAM" id="MobiDB-lite"/>
    </source>
</evidence>
<gene>
    <name evidence="2" type="ORF">BT63DRAFT_443155</name>
</gene>
<evidence type="ECO:0000313" key="2">
    <source>
        <dbReference type="EMBL" id="KAF2665843.1"/>
    </source>
</evidence>
<sequence length="506" mass="55377">MDDFNYDLTDEYGNPVDPNLVITEEEARRLQAELTSILAGAGYGNINPNPNISQPEITRAALPLQPSLTQPDSTTPEGSPEPPYRDGDNTQQRWEEHLNRSIIRQPQLTNSQNILQAQNGLPQSYGPPSFHPVIQPQAGPPIYQPRVPESQYLHQASSGFPQLNGPLPLLSGMQSQVGTATSQFRISNNPSLHQSQNGSSQIYGLPLLYPGMQAQYGAPSVTANGQPMSTSSYGGNSSHQTTGVQQLEQPLQRNTTQGASTGPLFSLQFAAPVTPANYGQIVPAAPTTIATDPTPAAAPAIPTRVTRSGLVVGLAPRQNGQQIRTDVPPPLDPNRNVDMPNAGDWHHSELPAIAIGNGLYQPIYCPVCGGNASWVRGPRNGNDRLEFYNGGKPLQEHIYNAHVMKPVDRNGVELDKWSAGRTNFAWLVALQTVPPLTRDQLDGLQAVRANSSRHPDVTFELEEGKRRAQNQVVFDDDNQDDEEEEDEEDEEDEEEEEDEEDEEDED</sequence>
<protein>
    <submittedName>
        <fullName evidence="2">Uncharacterized protein</fullName>
    </submittedName>
</protein>
<feature type="region of interest" description="Disordered" evidence="1">
    <location>
        <begin position="447"/>
        <end position="506"/>
    </location>
</feature>
<accession>A0A6A6U3K4</accession>
<feature type="compositionally biased region" description="Polar residues" evidence="1">
    <location>
        <begin position="221"/>
        <end position="246"/>
    </location>
</feature>
<feature type="region of interest" description="Disordered" evidence="1">
    <location>
        <begin position="66"/>
        <end position="89"/>
    </location>
</feature>
<feature type="compositionally biased region" description="Acidic residues" evidence="1">
    <location>
        <begin position="474"/>
        <end position="506"/>
    </location>
</feature>
<dbReference type="Proteomes" id="UP000799302">
    <property type="component" value="Unassembled WGS sequence"/>
</dbReference>
<feature type="compositionally biased region" description="Basic and acidic residues" evidence="1">
    <location>
        <begin position="453"/>
        <end position="466"/>
    </location>
</feature>
<dbReference type="AlphaFoldDB" id="A0A6A6U3K4"/>
<proteinExistence type="predicted"/>
<name>A0A6A6U3K4_9PEZI</name>
<organism evidence="2 3">
    <name type="scientific">Microthyrium microscopicum</name>
    <dbReference type="NCBI Taxonomy" id="703497"/>
    <lineage>
        <taxon>Eukaryota</taxon>
        <taxon>Fungi</taxon>
        <taxon>Dikarya</taxon>
        <taxon>Ascomycota</taxon>
        <taxon>Pezizomycotina</taxon>
        <taxon>Dothideomycetes</taxon>
        <taxon>Dothideomycetes incertae sedis</taxon>
        <taxon>Microthyriales</taxon>
        <taxon>Microthyriaceae</taxon>
        <taxon>Microthyrium</taxon>
    </lineage>
</organism>
<reference evidence="2" key="1">
    <citation type="journal article" date="2020" name="Stud. Mycol.">
        <title>101 Dothideomycetes genomes: a test case for predicting lifestyles and emergence of pathogens.</title>
        <authorList>
            <person name="Haridas S."/>
            <person name="Albert R."/>
            <person name="Binder M."/>
            <person name="Bloem J."/>
            <person name="Labutti K."/>
            <person name="Salamov A."/>
            <person name="Andreopoulos B."/>
            <person name="Baker S."/>
            <person name="Barry K."/>
            <person name="Bills G."/>
            <person name="Bluhm B."/>
            <person name="Cannon C."/>
            <person name="Castanera R."/>
            <person name="Culley D."/>
            <person name="Daum C."/>
            <person name="Ezra D."/>
            <person name="Gonzalez J."/>
            <person name="Henrissat B."/>
            <person name="Kuo A."/>
            <person name="Liang C."/>
            <person name="Lipzen A."/>
            <person name="Lutzoni F."/>
            <person name="Magnuson J."/>
            <person name="Mondo S."/>
            <person name="Nolan M."/>
            <person name="Ohm R."/>
            <person name="Pangilinan J."/>
            <person name="Park H.-J."/>
            <person name="Ramirez L."/>
            <person name="Alfaro M."/>
            <person name="Sun H."/>
            <person name="Tritt A."/>
            <person name="Yoshinaga Y."/>
            <person name="Zwiers L.-H."/>
            <person name="Turgeon B."/>
            <person name="Goodwin S."/>
            <person name="Spatafora J."/>
            <person name="Crous P."/>
            <person name="Grigoriev I."/>
        </authorList>
    </citation>
    <scope>NUCLEOTIDE SEQUENCE</scope>
    <source>
        <strain evidence="2">CBS 115976</strain>
    </source>
</reference>
<evidence type="ECO:0000313" key="3">
    <source>
        <dbReference type="Proteomes" id="UP000799302"/>
    </source>
</evidence>
<feature type="compositionally biased region" description="Polar residues" evidence="1">
    <location>
        <begin position="66"/>
        <end position="77"/>
    </location>
</feature>
<keyword evidence="3" id="KW-1185">Reference proteome</keyword>
<feature type="region of interest" description="Disordered" evidence="1">
    <location>
        <begin position="220"/>
        <end position="246"/>
    </location>
</feature>
<dbReference type="EMBL" id="MU004240">
    <property type="protein sequence ID" value="KAF2665843.1"/>
    <property type="molecule type" value="Genomic_DNA"/>
</dbReference>